<accession>D8LNE1</accession>
<gene>
    <name evidence="10" type="ORF">Esi_0044_0086</name>
</gene>
<protein>
    <submittedName>
        <fullName evidence="10">Galactokinase (Galactose kinase)</fullName>
    </submittedName>
</protein>
<dbReference type="GO" id="GO:0005829">
    <property type="term" value="C:cytosol"/>
    <property type="evidence" value="ECO:0007669"/>
    <property type="project" value="TreeGrafter"/>
</dbReference>
<evidence type="ECO:0000313" key="10">
    <source>
        <dbReference type="EMBL" id="CBN77298.1"/>
    </source>
</evidence>
<dbReference type="STRING" id="2880.D8LNE1"/>
<dbReference type="GO" id="GO:0004335">
    <property type="term" value="F:galactokinase activity"/>
    <property type="evidence" value="ECO:0007669"/>
    <property type="project" value="InterPro"/>
</dbReference>
<evidence type="ECO:0000259" key="8">
    <source>
        <dbReference type="Pfam" id="PF08544"/>
    </source>
</evidence>
<feature type="chain" id="PRO_5003117327" evidence="6">
    <location>
        <begin position="42"/>
        <end position="665"/>
    </location>
</feature>
<keyword evidence="11" id="KW-1185">Reference proteome</keyword>
<evidence type="ECO:0000259" key="9">
    <source>
        <dbReference type="Pfam" id="PF10509"/>
    </source>
</evidence>
<sequence length="665" mass="68757">MAAATGDRKRRREVRPAGFLASPPLLLLSLLLASAPDGGESFLYPTGRSGGCDGGGGGATLTASRDRRGGGGYNFSRGRAGGGVVAIVVGGTAKKTSGGGAGGGGGGGGGLAGAKRGLGSSSICMPSDERRGVLGAKKAISANQAEISARRESLTSLASTSAGMAAAAAAAAGVPHDKTEGAGDGGPKHGDGRSVSVVEEGGIEERVPTAGELLVMARDLYDDTFGPPEDVRHVSAGYAPGRVNLIGEHTDYQGGFVLPLALERGTVVYGVGRLVDSDEATAEGSDRGLCRVVSQTMQQQQSEDEAGGEAGELGGDVSFRADESLAPGEPEWANYVKGVVKEYMPKVPEGKRLEFTATVVGSVPIGGGVSSSASLSVAMATFLQGVLTSAGVTPPTPKEKAHLCRMAEHKFLNMPCGIMDQFVTSMAVPGHAMLLDCRSEEPDAVPLSDSNLVVVVTNSNVKHNLAGSQYPIRVAQCQAARDELQKSHPDVQLLRDATPEQVDAMEAGVEDAVFRRARHVVSENARTVTAARALTSGDYLQVGQLMLDSHRSLRELHYLAFFAPLLGLLVRGRLRRRRSCPELDVLVELAMEVEGVFGSRLTGGGFGGCTVTLAEKGSVASLVQHLREGYLRAVGRDCSSFVTKPGFGSRSLTGEAAATGTAWTE</sequence>
<dbReference type="InterPro" id="IPR019539">
    <property type="entry name" value="GalKase_N"/>
</dbReference>
<dbReference type="Gene3D" id="3.30.70.890">
    <property type="entry name" value="GHMP kinase, C-terminal domain"/>
    <property type="match status" value="1"/>
</dbReference>
<comment type="subcellular location">
    <subcellularLocation>
        <location evidence="1">Plastid</location>
    </subcellularLocation>
</comment>
<proteinExistence type="inferred from homology"/>
<dbReference type="PANTHER" id="PTHR10457">
    <property type="entry name" value="MEVALONATE KINASE/GALACTOKINASE"/>
    <property type="match status" value="1"/>
</dbReference>
<keyword evidence="4" id="KW-0067">ATP-binding</keyword>
<keyword evidence="6" id="KW-0732">Signal</keyword>
<dbReference type="GO" id="GO:0006012">
    <property type="term" value="P:galactose metabolic process"/>
    <property type="evidence" value="ECO:0007669"/>
    <property type="project" value="InterPro"/>
</dbReference>
<evidence type="ECO:0000256" key="1">
    <source>
        <dbReference type="ARBA" id="ARBA00004474"/>
    </source>
</evidence>
<feature type="signal peptide" evidence="6">
    <location>
        <begin position="1"/>
        <end position="41"/>
    </location>
</feature>
<dbReference type="InterPro" id="IPR019741">
    <property type="entry name" value="Galactokinase_CS"/>
</dbReference>
<dbReference type="eggNOG" id="KOG0631">
    <property type="taxonomic scope" value="Eukaryota"/>
</dbReference>
<dbReference type="InterPro" id="IPR036554">
    <property type="entry name" value="GHMP_kinase_C_sf"/>
</dbReference>
<dbReference type="InterPro" id="IPR000705">
    <property type="entry name" value="Galactokinase"/>
</dbReference>
<evidence type="ECO:0000259" key="7">
    <source>
        <dbReference type="Pfam" id="PF00288"/>
    </source>
</evidence>
<comment type="similarity">
    <text evidence="2">Belongs to the GHMP kinase family. GalK subfamily.</text>
</comment>
<dbReference type="OrthoDB" id="275179at2759"/>
<dbReference type="Gene3D" id="3.30.230.10">
    <property type="match status" value="1"/>
</dbReference>
<feature type="region of interest" description="Disordered" evidence="5">
    <location>
        <begin position="295"/>
        <end position="315"/>
    </location>
</feature>
<dbReference type="PROSITE" id="PS00106">
    <property type="entry name" value="GALACTOKINASE"/>
    <property type="match status" value="1"/>
</dbReference>
<evidence type="ECO:0000256" key="3">
    <source>
        <dbReference type="ARBA" id="ARBA00022741"/>
    </source>
</evidence>
<evidence type="ECO:0000256" key="5">
    <source>
        <dbReference type="SAM" id="MobiDB-lite"/>
    </source>
</evidence>
<dbReference type="Pfam" id="PF08544">
    <property type="entry name" value="GHMP_kinases_C"/>
    <property type="match status" value="1"/>
</dbReference>
<evidence type="ECO:0000256" key="2">
    <source>
        <dbReference type="ARBA" id="ARBA00006566"/>
    </source>
</evidence>
<keyword evidence="3" id="KW-0547">Nucleotide-binding</keyword>
<dbReference type="InterPro" id="IPR006204">
    <property type="entry name" value="GHMP_kinase_N_dom"/>
</dbReference>
<evidence type="ECO:0000256" key="6">
    <source>
        <dbReference type="SAM" id="SignalP"/>
    </source>
</evidence>
<feature type="domain" description="Galactokinase N-terminal" evidence="9">
    <location>
        <begin position="237"/>
        <end position="268"/>
    </location>
</feature>
<dbReference type="SUPFAM" id="SSF55060">
    <property type="entry name" value="GHMP Kinase, C-terminal domain"/>
    <property type="match status" value="1"/>
</dbReference>
<feature type="domain" description="GHMP kinase N-terminal" evidence="7">
    <location>
        <begin position="334"/>
        <end position="424"/>
    </location>
</feature>
<evidence type="ECO:0000313" key="11">
    <source>
        <dbReference type="Proteomes" id="UP000002630"/>
    </source>
</evidence>
<dbReference type="PRINTS" id="PR00473">
    <property type="entry name" value="GALCTOKINASE"/>
</dbReference>
<dbReference type="Pfam" id="PF10509">
    <property type="entry name" value="GalKase_gal_bdg"/>
    <property type="match status" value="1"/>
</dbReference>
<dbReference type="PRINTS" id="PR00959">
    <property type="entry name" value="MEVGALKINASE"/>
</dbReference>
<reference evidence="10 11" key="1">
    <citation type="journal article" date="2010" name="Nature">
        <title>The Ectocarpus genome and the independent evolution of multicellularity in brown algae.</title>
        <authorList>
            <person name="Cock J.M."/>
            <person name="Sterck L."/>
            <person name="Rouze P."/>
            <person name="Scornet D."/>
            <person name="Allen A.E."/>
            <person name="Amoutzias G."/>
            <person name="Anthouard V."/>
            <person name="Artiguenave F."/>
            <person name="Aury J.M."/>
            <person name="Badger J.H."/>
            <person name="Beszteri B."/>
            <person name="Billiau K."/>
            <person name="Bonnet E."/>
            <person name="Bothwell J.H."/>
            <person name="Bowler C."/>
            <person name="Boyen C."/>
            <person name="Brownlee C."/>
            <person name="Carrano C.J."/>
            <person name="Charrier B."/>
            <person name="Cho G.Y."/>
            <person name="Coelho S.M."/>
            <person name="Collen J."/>
            <person name="Corre E."/>
            <person name="Da Silva C."/>
            <person name="Delage L."/>
            <person name="Delaroque N."/>
            <person name="Dittami S.M."/>
            <person name="Doulbeau S."/>
            <person name="Elias M."/>
            <person name="Farnham G."/>
            <person name="Gachon C.M."/>
            <person name="Gschloessl B."/>
            <person name="Heesch S."/>
            <person name="Jabbari K."/>
            <person name="Jubin C."/>
            <person name="Kawai H."/>
            <person name="Kimura K."/>
            <person name="Kloareg B."/>
            <person name="Kupper F.C."/>
            <person name="Lang D."/>
            <person name="Le Bail A."/>
            <person name="Leblanc C."/>
            <person name="Lerouge P."/>
            <person name="Lohr M."/>
            <person name="Lopez P.J."/>
            <person name="Martens C."/>
            <person name="Maumus F."/>
            <person name="Michel G."/>
            <person name="Miranda-Saavedra D."/>
            <person name="Morales J."/>
            <person name="Moreau H."/>
            <person name="Motomura T."/>
            <person name="Nagasato C."/>
            <person name="Napoli C.A."/>
            <person name="Nelson D.R."/>
            <person name="Nyvall-Collen P."/>
            <person name="Peters A.F."/>
            <person name="Pommier C."/>
            <person name="Potin P."/>
            <person name="Poulain J."/>
            <person name="Quesneville H."/>
            <person name="Read B."/>
            <person name="Rensing S.A."/>
            <person name="Ritter A."/>
            <person name="Rousvoal S."/>
            <person name="Samanta M."/>
            <person name="Samson G."/>
            <person name="Schroeder D.C."/>
            <person name="Segurens B."/>
            <person name="Strittmatter M."/>
            <person name="Tonon T."/>
            <person name="Tregear J.W."/>
            <person name="Valentin K."/>
            <person name="von Dassow P."/>
            <person name="Yamagishi T."/>
            <person name="Van de Peer Y."/>
            <person name="Wincker P."/>
        </authorList>
    </citation>
    <scope>NUCLEOTIDE SEQUENCE [LARGE SCALE GENOMIC DNA]</scope>
    <source>
        <strain evidence="11">Ec32 / CCAP1310/4</strain>
    </source>
</reference>
<organism evidence="10 11">
    <name type="scientific">Ectocarpus siliculosus</name>
    <name type="common">Brown alga</name>
    <name type="synonym">Conferva siliculosa</name>
    <dbReference type="NCBI Taxonomy" id="2880"/>
    <lineage>
        <taxon>Eukaryota</taxon>
        <taxon>Sar</taxon>
        <taxon>Stramenopiles</taxon>
        <taxon>Ochrophyta</taxon>
        <taxon>PX clade</taxon>
        <taxon>Phaeophyceae</taxon>
        <taxon>Ectocarpales</taxon>
        <taxon>Ectocarpaceae</taxon>
        <taxon>Ectocarpus</taxon>
    </lineage>
</organism>
<dbReference type="InterPro" id="IPR020568">
    <property type="entry name" value="Ribosomal_Su5_D2-typ_SF"/>
</dbReference>
<dbReference type="Pfam" id="PF00288">
    <property type="entry name" value="GHMP_kinases_N"/>
    <property type="match status" value="1"/>
</dbReference>
<evidence type="ECO:0000256" key="4">
    <source>
        <dbReference type="ARBA" id="ARBA00022840"/>
    </source>
</evidence>
<feature type="region of interest" description="Disordered" evidence="5">
    <location>
        <begin position="55"/>
        <end position="74"/>
    </location>
</feature>
<dbReference type="GO" id="GO:0005524">
    <property type="term" value="F:ATP binding"/>
    <property type="evidence" value="ECO:0007669"/>
    <property type="project" value="UniProtKB-KW"/>
</dbReference>
<dbReference type="PANTHER" id="PTHR10457:SF7">
    <property type="entry name" value="GALACTOKINASE-RELATED"/>
    <property type="match status" value="1"/>
</dbReference>
<name>D8LNE1_ECTSI</name>
<dbReference type="EMBL" id="FN648641">
    <property type="protein sequence ID" value="CBN77298.1"/>
    <property type="molecule type" value="Genomic_DNA"/>
</dbReference>
<feature type="domain" description="GHMP kinase C-terminal" evidence="8">
    <location>
        <begin position="531"/>
        <end position="628"/>
    </location>
</feature>
<dbReference type="InParanoid" id="D8LNE1"/>
<feature type="compositionally biased region" description="Basic and acidic residues" evidence="5">
    <location>
        <begin position="175"/>
        <end position="192"/>
    </location>
</feature>
<dbReference type="EMBL" id="FN649747">
    <property type="protein sequence ID" value="CBN77298.1"/>
    <property type="molecule type" value="Genomic_DNA"/>
</dbReference>
<dbReference type="GO" id="GO:0009536">
    <property type="term" value="C:plastid"/>
    <property type="evidence" value="ECO:0007669"/>
    <property type="project" value="UniProtKB-SubCell"/>
</dbReference>
<dbReference type="AlphaFoldDB" id="D8LNE1"/>
<feature type="region of interest" description="Disordered" evidence="5">
    <location>
        <begin position="171"/>
        <end position="193"/>
    </location>
</feature>
<dbReference type="InterPro" id="IPR013750">
    <property type="entry name" value="GHMP_kinase_C_dom"/>
</dbReference>
<dbReference type="InterPro" id="IPR014721">
    <property type="entry name" value="Ribsml_uS5_D2-typ_fold_subgr"/>
</dbReference>
<dbReference type="SUPFAM" id="SSF54211">
    <property type="entry name" value="Ribosomal protein S5 domain 2-like"/>
    <property type="match status" value="1"/>
</dbReference>
<dbReference type="OMA" id="HLREGYL"/>
<dbReference type="Proteomes" id="UP000002630">
    <property type="component" value="Linkage Group LG22"/>
</dbReference>